<dbReference type="Proteomes" id="UP001221150">
    <property type="component" value="Unassembled WGS sequence"/>
</dbReference>
<accession>A0ABT5ZYA8</accession>
<feature type="signal peptide" evidence="2">
    <location>
        <begin position="1"/>
        <end position="28"/>
    </location>
</feature>
<proteinExistence type="predicted"/>
<feature type="chain" id="PRO_5047020074" description="DUF11 domain-containing protein" evidence="2">
    <location>
        <begin position="29"/>
        <end position="470"/>
    </location>
</feature>
<evidence type="ECO:0000313" key="3">
    <source>
        <dbReference type="EMBL" id="MDF3297374.1"/>
    </source>
</evidence>
<keyword evidence="2" id="KW-0732">Signal</keyword>
<reference evidence="3 4" key="1">
    <citation type="submission" date="2023-03" db="EMBL/GenBank/DDBJ databases">
        <title>Draft genome sequence of Streptomyces sp. K1PA1 isolated from peat swamp forest in Thailand.</title>
        <authorList>
            <person name="Klaysubun C."/>
            <person name="Duangmal K."/>
        </authorList>
    </citation>
    <scope>NUCLEOTIDE SEQUENCE [LARGE SCALE GENOMIC DNA]</scope>
    <source>
        <strain evidence="3 4">K1PA1</strain>
    </source>
</reference>
<keyword evidence="4" id="KW-1185">Reference proteome</keyword>
<name>A0ABT5ZYA8_9ACTN</name>
<gene>
    <name evidence="3" type="ORF">P3H78_01765</name>
</gene>
<evidence type="ECO:0000256" key="2">
    <source>
        <dbReference type="SAM" id="SignalP"/>
    </source>
</evidence>
<organism evidence="3 4">
    <name type="scientific">Streptomyces tropicalis</name>
    <dbReference type="NCBI Taxonomy" id="3034234"/>
    <lineage>
        <taxon>Bacteria</taxon>
        <taxon>Bacillati</taxon>
        <taxon>Actinomycetota</taxon>
        <taxon>Actinomycetes</taxon>
        <taxon>Kitasatosporales</taxon>
        <taxon>Streptomycetaceae</taxon>
        <taxon>Streptomyces</taxon>
    </lineage>
</organism>
<dbReference type="RefSeq" id="WP_276106913.1">
    <property type="nucleotide sequence ID" value="NZ_JARJBB010000001.1"/>
</dbReference>
<evidence type="ECO:0000313" key="4">
    <source>
        <dbReference type="Proteomes" id="UP001221150"/>
    </source>
</evidence>
<comment type="caution">
    <text evidence="3">The sequence shown here is derived from an EMBL/GenBank/DDBJ whole genome shotgun (WGS) entry which is preliminary data.</text>
</comment>
<evidence type="ECO:0000256" key="1">
    <source>
        <dbReference type="SAM" id="MobiDB-lite"/>
    </source>
</evidence>
<dbReference type="EMBL" id="JARJBB010000001">
    <property type="protein sequence ID" value="MDF3297374.1"/>
    <property type="molecule type" value="Genomic_DNA"/>
</dbReference>
<evidence type="ECO:0008006" key="5">
    <source>
        <dbReference type="Google" id="ProtNLM"/>
    </source>
</evidence>
<protein>
    <recommendedName>
        <fullName evidence="5">DUF11 domain-containing protein</fullName>
    </recommendedName>
</protein>
<sequence>MGIGRAGGKRWYAAAACAAALVAALAGAVTLGSGGTGTPGRAATGKGVLTIRSALNVFYLPRFGPPDGAPLAPEYTVDLEASAARPGGGPGAVRKVRLSFDLSAFRGRAEIYGVHRGYGCVRHGFRVDCSPGDIGFGEGAVFLPFSVKPLPDTAPGPAGTVSMTVRSADAPTLHHTTRVIVGSPFLTARRYDRPVTGVRPGGEVRLTPGFGNKGDTGVDGGVTLLLSATEATLPLRYANCRYDRPRWATRAQCDLPGPFPAGSAYETDRPVVAVTDRTAKEGSVGFGIQRTVDLDPLDRLPASAPRGTGARLGLRPVDGSDFTADNVFRSKGAGGALKFGTTTKNDVEAVGFTIKGRVGQVVDVPVPYPRGAGWTWKPGYAKLQVTLPEGVDLVTVPPESHSSDFLYCYPGAHAPDPVVCPGPEAGGTLMRVRIDRRVDGARGSVTVPSDPAEDPDRDDNTAPVRVEYVE</sequence>
<feature type="region of interest" description="Disordered" evidence="1">
    <location>
        <begin position="440"/>
        <end position="470"/>
    </location>
</feature>